<reference evidence="21 22" key="1">
    <citation type="submission" date="2022-12" db="EMBL/GenBank/DDBJ databases">
        <title>Chromosome-level genome assembly of true bugs.</title>
        <authorList>
            <person name="Ma L."/>
            <person name="Li H."/>
        </authorList>
    </citation>
    <scope>NUCLEOTIDE SEQUENCE [LARGE SCALE GENOMIC DNA]</scope>
    <source>
        <strain evidence="21">Lab_2022b</strain>
    </source>
</reference>
<evidence type="ECO:0000256" key="19">
    <source>
        <dbReference type="SAM" id="Phobius"/>
    </source>
</evidence>
<dbReference type="InterPro" id="IPR000884">
    <property type="entry name" value="TSP1_rpt"/>
</dbReference>
<keyword evidence="22" id="KW-1185">Reference proteome</keyword>
<dbReference type="Gene3D" id="3.30.1680.10">
    <property type="entry name" value="ligand-binding face of the semaphorins, domain 2"/>
    <property type="match status" value="1"/>
</dbReference>
<dbReference type="InterPro" id="IPR001627">
    <property type="entry name" value="Semap_dom"/>
</dbReference>
<evidence type="ECO:0000256" key="15">
    <source>
        <dbReference type="ARBA" id="ARBA00023319"/>
    </source>
</evidence>
<evidence type="ECO:0000256" key="13">
    <source>
        <dbReference type="ARBA" id="ARBA00023157"/>
    </source>
</evidence>
<dbReference type="FunFam" id="2.20.100.10:FF:000021">
    <property type="entry name" value="semaphorin-5B isoform X1"/>
    <property type="match status" value="1"/>
</dbReference>
<feature type="domain" description="Sema" evidence="20">
    <location>
        <begin position="1"/>
        <end position="405"/>
    </location>
</feature>
<dbReference type="Pfam" id="PF01403">
    <property type="entry name" value="Sema"/>
    <property type="match status" value="1"/>
</dbReference>
<gene>
    <name evidence="21" type="ORF">O3M35_006574</name>
</gene>
<feature type="transmembrane region" description="Helical" evidence="19">
    <location>
        <begin position="866"/>
        <end position="891"/>
    </location>
</feature>
<dbReference type="InterPro" id="IPR027231">
    <property type="entry name" value="Semaphorin"/>
</dbReference>
<dbReference type="PROSITE" id="PS51004">
    <property type="entry name" value="SEMA"/>
    <property type="match status" value="1"/>
</dbReference>
<evidence type="ECO:0000256" key="16">
    <source>
        <dbReference type="ARBA" id="ARBA00074148"/>
    </source>
</evidence>
<keyword evidence="11 19" id="KW-1133">Transmembrane helix</keyword>
<proteinExistence type="inferred from homology"/>
<evidence type="ECO:0000256" key="17">
    <source>
        <dbReference type="PROSITE-ProRule" id="PRU00352"/>
    </source>
</evidence>
<evidence type="ECO:0000256" key="7">
    <source>
        <dbReference type="ARBA" id="ARBA00022729"/>
    </source>
</evidence>
<keyword evidence="12 19" id="KW-0472">Membrane</keyword>
<keyword evidence="8" id="KW-0677">Repeat</keyword>
<dbReference type="Pfam" id="PF23260">
    <property type="entry name" value="TSP1_2"/>
    <property type="match status" value="1"/>
</dbReference>
<accession>A0AAW1DGE1</accession>
<comment type="caution">
    <text evidence="21">The sequence shown here is derived from an EMBL/GenBank/DDBJ whole genome shotgun (WGS) entry which is preliminary data.</text>
</comment>
<evidence type="ECO:0000313" key="21">
    <source>
        <dbReference type="EMBL" id="KAK9509213.1"/>
    </source>
</evidence>
<evidence type="ECO:0000256" key="4">
    <source>
        <dbReference type="ARBA" id="ARBA00022473"/>
    </source>
</evidence>
<dbReference type="PRINTS" id="PR01705">
    <property type="entry name" value="TSP1REPEAT"/>
</dbReference>
<dbReference type="Pfam" id="PF00090">
    <property type="entry name" value="TSP_1"/>
    <property type="match status" value="5"/>
</dbReference>
<evidence type="ECO:0000256" key="10">
    <source>
        <dbReference type="ARBA" id="ARBA00022902"/>
    </source>
</evidence>
<keyword evidence="4" id="KW-0217">Developmental protein</keyword>
<dbReference type="InterPro" id="IPR057563">
    <property type="entry name" value="Sema5A/B-like_TSP-1"/>
</dbReference>
<dbReference type="SMART" id="SM00423">
    <property type="entry name" value="PSI"/>
    <property type="match status" value="1"/>
</dbReference>
<dbReference type="AlphaFoldDB" id="A0AAW1DGE1"/>
<comment type="similarity">
    <text evidence="3">Belongs to the semaphorin family.</text>
</comment>
<keyword evidence="5" id="KW-0964">Secreted</keyword>
<feature type="region of interest" description="Disordered" evidence="18">
    <location>
        <begin position="924"/>
        <end position="953"/>
    </location>
</feature>
<evidence type="ECO:0000256" key="9">
    <source>
        <dbReference type="ARBA" id="ARBA00022782"/>
    </source>
</evidence>
<evidence type="ECO:0000256" key="6">
    <source>
        <dbReference type="ARBA" id="ARBA00022692"/>
    </source>
</evidence>
<dbReference type="SUPFAM" id="SSF103575">
    <property type="entry name" value="Plexin repeat"/>
    <property type="match status" value="1"/>
</dbReference>
<sequence>MEFIKDSLFRLSLTGLELLEKAVWQASPNKVQLCQDKGQSENDCHNYIRVLLTNGKKLFTCGTSAFSPQCTWREMEEINRVLEWRNGLAKCPYSPHANVTSLLSVTTGQYFAGTPMDFSGADPAIIRDLGSTSSLRTNQYNSNWLNEPQFVGSFETDAHVYFLFRESAVEHINCGKIVYSRIARVCKNDNGGQVMLRDNWTTFVKARLNCSLPGEYPFYFDNIQGMTYLPDQGLVYATFTTPANSIPGSAICSFNMSSIEASFSGPFKHQSSAGSLWERSQVRPRHNTCSGTQTVLDSTKYQLMDIAVQPTSLDPLYHSRLETLTHIAVDTIATKMHKTVHVLYVATSEGLVKKISVLARTQKTCVLEIWKPLPPDMMTTKINTLQFAAGGVYIATDAGVTRIGREHCRRYKSRTTCVSSMDPHCGWHDHQESCVPAPDHNPLAPHWHHDATNCPTFDHLVDGGWSAWSAWTVCEQATTNGYNSEPADKCLCSHRTCDNPAPANGGAPCTGPTTRVTNCTLHGGWTAWSSWSACTQTCGVAVKTRRRTCGAPAPQHGGRVCVGQDRVEMYCHQNPPCPEVRRPVRDGGWSPWGPWSECTAKCGGGFRNRTRSCTNPPPQQPGGLDCTGCHIEYQTCNSIPCIESKRLSPWTQWTPSGNGTEKRFRFACKAPSQDPSLIKVSLFKVDERHCSADGICSTDRLDGGEDSWSEWSSWSPCSAECGTGQQVRTRVCEGNPHDCRGTSQMTKSCNTHKCKGEWSCWSDWSPCSANCGTGTRHRTRSCIGGDESTCVGQANEHEDCHVSSCYSLEGWEEWSVWSPCDETGHQTRTRVCSYTNPGTQYCQGTDTDLRMCADPINADESSVAQAGMGIGTAIGCLILGFLVGTISSLLIRHFLDRRSHNRLPASPHYISSKQNPYVTVPLKETPASPKRTPSFSRQNSNNSANGSGVRLFKPSAPDYDTATIKRNSHALGNGHIRADLHQQDKFF</sequence>
<dbReference type="Gene3D" id="2.130.10.10">
    <property type="entry name" value="YVTN repeat-like/Quinoprotein amine dehydrogenase"/>
    <property type="match status" value="1"/>
</dbReference>
<dbReference type="GO" id="GO:0030215">
    <property type="term" value="F:semaphorin receptor binding"/>
    <property type="evidence" value="ECO:0007669"/>
    <property type="project" value="InterPro"/>
</dbReference>
<dbReference type="GO" id="GO:0030335">
    <property type="term" value="P:positive regulation of cell migration"/>
    <property type="evidence" value="ECO:0007669"/>
    <property type="project" value="TreeGrafter"/>
</dbReference>
<evidence type="ECO:0000256" key="1">
    <source>
        <dbReference type="ARBA" id="ARBA00004167"/>
    </source>
</evidence>
<dbReference type="PANTHER" id="PTHR11036:SF79">
    <property type="entry name" value="SEMAPHORIN 5C, ISOFORM A"/>
    <property type="match status" value="1"/>
</dbReference>
<dbReference type="SUPFAM" id="SSF101912">
    <property type="entry name" value="Sema domain"/>
    <property type="match status" value="1"/>
</dbReference>
<keyword evidence="14" id="KW-0325">Glycoprotein</keyword>
<evidence type="ECO:0000256" key="3">
    <source>
        <dbReference type="ARBA" id="ARBA00009492"/>
    </source>
</evidence>
<dbReference type="InterPro" id="IPR015943">
    <property type="entry name" value="WD40/YVTN_repeat-like_dom_sf"/>
</dbReference>
<keyword evidence="9" id="KW-0221">Differentiation</keyword>
<dbReference type="InterPro" id="IPR036383">
    <property type="entry name" value="TSP1_rpt_sf"/>
</dbReference>
<dbReference type="InterPro" id="IPR016201">
    <property type="entry name" value="PSI"/>
</dbReference>
<dbReference type="EMBL" id="JAPXFL010000003">
    <property type="protein sequence ID" value="KAK9509213.1"/>
    <property type="molecule type" value="Genomic_DNA"/>
</dbReference>
<dbReference type="FunFam" id="2.20.100.10:FF:000001">
    <property type="entry name" value="semaphorin-5A isoform X1"/>
    <property type="match status" value="1"/>
</dbReference>
<keyword evidence="13" id="KW-1015">Disulfide bond</keyword>
<evidence type="ECO:0000256" key="12">
    <source>
        <dbReference type="ARBA" id="ARBA00023136"/>
    </source>
</evidence>
<feature type="compositionally biased region" description="Polar residues" evidence="18">
    <location>
        <begin position="931"/>
        <end position="946"/>
    </location>
</feature>
<keyword evidence="15" id="KW-0393">Immunoglobulin domain</keyword>
<dbReference type="GO" id="GO:0071526">
    <property type="term" value="P:semaphorin-plexin signaling pathway"/>
    <property type="evidence" value="ECO:0007669"/>
    <property type="project" value="TreeGrafter"/>
</dbReference>
<protein>
    <recommendedName>
        <fullName evidence="16">Semaphorin-2A</fullName>
    </recommendedName>
</protein>
<evidence type="ECO:0000259" key="20">
    <source>
        <dbReference type="PROSITE" id="PS51004"/>
    </source>
</evidence>
<dbReference type="InterPro" id="IPR036352">
    <property type="entry name" value="Semap_dom_sf"/>
</dbReference>
<evidence type="ECO:0000256" key="18">
    <source>
        <dbReference type="SAM" id="MobiDB-lite"/>
    </source>
</evidence>
<dbReference type="PANTHER" id="PTHR11036">
    <property type="entry name" value="SEMAPHORIN"/>
    <property type="match status" value="1"/>
</dbReference>
<evidence type="ECO:0000256" key="5">
    <source>
        <dbReference type="ARBA" id="ARBA00022525"/>
    </source>
</evidence>
<dbReference type="GO" id="GO:0005886">
    <property type="term" value="C:plasma membrane"/>
    <property type="evidence" value="ECO:0007669"/>
    <property type="project" value="TreeGrafter"/>
</dbReference>
<dbReference type="PROSITE" id="PS50092">
    <property type="entry name" value="TSP1"/>
    <property type="match status" value="5"/>
</dbReference>
<evidence type="ECO:0000256" key="14">
    <source>
        <dbReference type="ARBA" id="ARBA00023180"/>
    </source>
</evidence>
<keyword evidence="10" id="KW-0524">Neurogenesis</keyword>
<dbReference type="Gene3D" id="2.20.100.10">
    <property type="entry name" value="Thrombospondin type-1 (TSP1) repeat"/>
    <property type="match status" value="6"/>
</dbReference>
<evidence type="ECO:0000256" key="11">
    <source>
        <dbReference type="ARBA" id="ARBA00022989"/>
    </source>
</evidence>
<dbReference type="GO" id="GO:0007411">
    <property type="term" value="P:axon guidance"/>
    <property type="evidence" value="ECO:0007669"/>
    <property type="project" value="TreeGrafter"/>
</dbReference>
<organism evidence="21 22">
    <name type="scientific">Rhynocoris fuscipes</name>
    <dbReference type="NCBI Taxonomy" id="488301"/>
    <lineage>
        <taxon>Eukaryota</taxon>
        <taxon>Metazoa</taxon>
        <taxon>Ecdysozoa</taxon>
        <taxon>Arthropoda</taxon>
        <taxon>Hexapoda</taxon>
        <taxon>Insecta</taxon>
        <taxon>Pterygota</taxon>
        <taxon>Neoptera</taxon>
        <taxon>Paraneoptera</taxon>
        <taxon>Hemiptera</taxon>
        <taxon>Heteroptera</taxon>
        <taxon>Panheteroptera</taxon>
        <taxon>Cimicomorpha</taxon>
        <taxon>Reduviidae</taxon>
        <taxon>Harpactorinae</taxon>
        <taxon>Harpactorini</taxon>
        <taxon>Rhynocoris</taxon>
    </lineage>
</organism>
<comment type="caution">
    <text evidence="17">Lacks conserved residue(s) required for the propagation of feature annotation.</text>
</comment>
<keyword evidence="6 19" id="KW-0812">Transmembrane</keyword>
<dbReference type="FunFam" id="2.130.10.10:FF:000369">
    <property type="entry name" value="semaphorin-2A isoform X1"/>
    <property type="match status" value="1"/>
</dbReference>
<name>A0AAW1DGE1_9HEMI</name>
<evidence type="ECO:0000256" key="8">
    <source>
        <dbReference type="ARBA" id="ARBA00022737"/>
    </source>
</evidence>
<keyword evidence="7" id="KW-0732">Signal</keyword>
<dbReference type="SMART" id="SM00209">
    <property type="entry name" value="TSP1"/>
    <property type="match status" value="7"/>
</dbReference>
<dbReference type="SUPFAM" id="SSF82895">
    <property type="entry name" value="TSP-1 type 1 repeat"/>
    <property type="match status" value="5"/>
</dbReference>
<dbReference type="FunFam" id="2.20.100.10:FF:000007">
    <property type="entry name" value="Thrombospondin 1"/>
    <property type="match status" value="1"/>
</dbReference>
<dbReference type="SMART" id="SM00630">
    <property type="entry name" value="Sema"/>
    <property type="match status" value="1"/>
</dbReference>
<comment type="subcellular location">
    <subcellularLocation>
        <location evidence="1">Membrane</location>
        <topology evidence="1">Single-pass membrane protein</topology>
    </subcellularLocation>
    <subcellularLocation>
        <location evidence="2">Secreted</location>
    </subcellularLocation>
</comment>
<evidence type="ECO:0000256" key="2">
    <source>
        <dbReference type="ARBA" id="ARBA00004613"/>
    </source>
</evidence>
<evidence type="ECO:0000313" key="22">
    <source>
        <dbReference type="Proteomes" id="UP001461498"/>
    </source>
</evidence>
<dbReference type="GO" id="GO:0005576">
    <property type="term" value="C:extracellular region"/>
    <property type="evidence" value="ECO:0007669"/>
    <property type="project" value="UniProtKB-SubCell"/>
</dbReference>
<dbReference type="GO" id="GO:0045499">
    <property type="term" value="F:chemorepellent activity"/>
    <property type="evidence" value="ECO:0007669"/>
    <property type="project" value="TreeGrafter"/>
</dbReference>
<dbReference type="Proteomes" id="UP001461498">
    <property type="component" value="Unassembled WGS sequence"/>
</dbReference>